<dbReference type="EMBL" id="CAJNOJ010000006">
    <property type="protein sequence ID" value="CAF0756908.1"/>
    <property type="molecule type" value="Genomic_DNA"/>
</dbReference>
<dbReference type="InterPro" id="IPR035500">
    <property type="entry name" value="NHR-like_dom_sf"/>
</dbReference>
<dbReference type="Pfam" id="PF00105">
    <property type="entry name" value="zf-C4"/>
    <property type="match status" value="1"/>
</dbReference>
<dbReference type="GO" id="GO:0043565">
    <property type="term" value="F:sequence-specific DNA binding"/>
    <property type="evidence" value="ECO:0007669"/>
    <property type="project" value="InterPro"/>
</dbReference>
<dbReference type="PANTHER" id="PTHR48092">
    <property type="entry name" value="KNIRPS-RELATED PROTEIN-RELATED"/>
    <property type="match status" value="1"/>
</dbReference>
<feature type="domain" description="NR LBD" evidence="13">
    <location>
        <begin position="279"/>
        <end position="499"/>
    </location>
</feature>
<dbReference type="PRINTS" id="PR00047">
    <property type="entry name" value="STROIDFINGER"/>
</dbReference>
<dbReference type="OrthoDB" id="10006908at2759"/>
<evidence type="ECO:0000256" key="8">
    <source>
        <dbReference type="ARBA" id="ARBA00023170"/>
    </source>
</evidence>
<protein>
    <recommendedName>
        <fullName evidence="17">Nuclear receptor</fullName>
    </recommendedName>
</protein>
<evidence type="ECO:0000256" key="11">
    <source>
        <dbReference type="SAM" id="MobiDB-lite"/>
    </source>
</evidence>
<dbReference type="FunFam" id="3.30.50.10:FF:000006">
    <property type="entry name" value="Nuclear receptor subfamily 5 group A member"/>
    <property type="match status" value="1"/>
</dbReference>
<keyword evidence="4 10" id="KW-0862">Zinc</keyword>
<dbReference type="InterPro" id="IPR001628">
    <property type="entry name" value="Znf_hrmn_rcpt"/>
</dbReference>
<comment type="caution">
    <text evidence="15">The sequence shown here is derived from an EMBL/GenBank/DDBJ whole genome shotgun (WGS) entry which is preliminary data.</text>
</comment>
<dbReference type="SUPFAM" id="SSF57716">
    <property type="entry name" value="Glucocorticoid receptor-like (DNA-binding domain)"/>
    <property type="match status" value="1"/>
</dbReference>
<evidence type="ECO:0000256" key="6">
    <source>
        <dbReference type="ARBA" id="ARBA00023125"/>
    </source>
</evidence>
<dbReference type="Gene3D" id="3.30.50.10">
    <property type="entry name" value="Erythroid Transcription Factor GATA-1, subunit A"/>
    <property type="match status" value="1"/>
</dbReference>
<sequence>MCASRSSSPVSSVMLSNNEDDLFKKFKLKHHRTTQSVQENDDQGDTAGSDEWTSQSTTPELDVDPHFEDYYHIDTSKSAHQKRQKHLLTPDIDELQKREDEIVRSLNQFQPKDAQDYYSTDNSMKSARDQRRPYMQCGVCHDRATGIHYGLATCEGCKGFFKRTVQNKKKYRCIGNGSCIIDKSQRNRCQYCRFTKCLAKGMVIAAVRFDRTPGGRTPANVAQLYKYNKEIIHSEQHSEQSNLSVKTIELQELIMSDAELKANIESKLNQSLSINSNISVADHFAQLSTIDTLFDHLKPLLHCHVPLTDDLIKKTSHLLIDSFMTWYRSLSFYSLLDKNLNQYILNTYWPRYILLIVCYFLTTKYSNGKFFSYNTCLQRLMDYQQVNYLSSISHGIVEEFFKVLTQLVSLQLTETEVTLLSILLVIQYDQTNQVVDQRDLLQLEHIYRQNLHQYENGTFPGVQPNRYSDILHLREQLARLADLLIEKHHFYTPFLLIPN</sequence>
<feature type="region of interest" description="Disordered" evidence="11">
    <location>
        <begin position="30"/>
        <end position="64"/>
    </location>
</feature>
<keyword evidence="6 10" id="KW-0238">DNA-binding</keyword>
<evidence type="ECO:0000256" key="7">
    <source>
        <dbReference type="ARBA" id="ARBA00023163"/>
    </source>
</evidence>
<dbReference type="GO" id="GO:0008270">
    <property type="term" value="F:zinc ion binding"/>
    <property type="evidence" value="ECO:0007669"/>
    <property type="project" value="UniProtKB-KW"/>
</dbReference>
<organism evidence="15 16">
    <name type="scientific">Adineta ricciae</name>
    <name type="common">Rotifer</name>
    <dbReference type="NCBI Taxonomy" id="249248"/>
    <lineage>
        <taxon>Eukaryota</taxon>
        <taxon>Metazoa</taxon>
        <taxon>Spiralia</taxon>
        <taxon>Gnathifera</taxon>
        <taxon>Rotifera</taxon>
        <taxon>Eurotatoria</taxon>
        <taxon>Bdelloidea</taxon>
        <taxon>Adinetida</taxon>
        <taxon>Adinetidae</taxon>
        <taxon>Adineta</taxon>
    </lineage>
</organism>
<reference evidence="15" key="1">
    <citation type="submission" date="2021-02" db="EMBL/GenBank/DDBJ databases">
        <authorList>
            <person name="Nowell W R."/>
        </authorList>
    </citation>
    <scope>NUCLEOTIDE SEQUENCE</scope>
</reference>
<comment type="subcellular location">
    <subcellularLocation>
        <location evidence="1 10">Nucleus</location>
    </subcellularLocation>
</comment>
<keyword evidence="7 10" id="KW-0804">Transcription</keyword>
<evidence type="ECO:0000256" key="2">
    <source>
        <dbReference type="ARBA" id="ARBA00022723"/>
    </source>
</evidence>
<dbReference type="SMART" id="SM00399">
    <property type="entry name" value="ZnF_C4"/>
    <property type="match status" value="1"/>
</dbReference>
<dbReference type="EMBL" id="CAJNOR010000453">
    <property type="protein sequence ID" value="CAF0919307.1"/>
    <property type="molecule type" value="Genomic_DNA"/>
</dbReference>
<dbReference type="Proteomes" id="UP000663828">
    <property type="component" value="Unassembled WGS sequence"/>
</dbReference>
<feature type="domain" description="Nuclear receptor" evidence="12">
    <location>
        <begin position="134"/>
        <end position="209"/>
    </location>
</feature>
<dbReference type="SMART" id="SM00430">
    <property type="entry name" value="HOLI"/>
    <property type="match status" value="1"/>
</dbReference>
<evidence type="ECO:0000313" key="14">
    <source>
        <dbReference type="EMBL" id="CAF0756908.1"/>
    </source>
</evidence>
<name>A0A814B0F7_ADIRI</name>
<dbReference type="AlphaFoldDB" id="A0A814B0F7"/>
<dbReference type="InterPro" id="IPR013088">
    <property type="entry name" value="Znf_NHR/GATA"/>
</dbReference>
<evidence type="ECO:0000313" key="15">
    <source>
        <dbReference type="EMBL" id="CAF0919307.1"/>
    </source>
</evidence>
<keyword evidence="9 10" id="KW-0539">Nucleus</keyword>
<dbReference type="PROSITE" id="PS00031">
    <property type="entry name" value="NUCLEAR_REC_DBD_1"/>
    <property type="match status" value="1"/>
</dbReference>
<evidence type="ECO:0000256" key="4">
    <source>
        <dbReference type="ARBA" id="ARBA00022833"/>
    </source>
</evidence>
<evidence type="ECO:0000313" key="16">
    <source>
        <dbReference type="Proteomes" id="UP000663828"/>
    </source>
</evidence>
<evidence type="ECO:0000256" key="5">
    <source>
        <dbReference type="ARBA" id="ARBA00023015"/>
    </source>
</evidence>
<evidence type="ECO:0000256" key="1">
    <source>
        <dbReference type="ARBA" id="ARBA00004123"/>
    </source>
</evidence>
<gene>
    <name evidence="14" type="ORF">EDS130_LOCUS2595</name>
    <name evidence="15" type="ORF">XAT740_LOCUS8947</name>
</gene>
<dbReference type="InterPro" id="IPR000536">
    <property type="entry name" value="Nucl_hrmn_rcpt_lig-bd"/>
</dbReference>
<keyword evidence="5 10" id="KW-0805">Transcription regulation</keyword>
<keyword evidence="16" id="KW-1185">Reference proteome</keyword>
<evidence type="ECO:0000256" key="10">
    <source>
        <dbReference type="RuleBase" id="RU004334"/>
    </source>
</evidence>
<keyword evidence="8 10" id="KW-0675">Receptor</keyword>
<dbReference type="Pfam" id="PF00104">
    <property type="entry name" value="Hormone_recep"/>
    <property type="match status" value="1"/>
</dbReference>
<dbReference type="Gene3D" id="1.10.565.10">
    <property type="entry name" value="Retinoid X Receptor"/>
    <property type="match status" value="1"/>
</dbReference>
<dbReference type="Proteomes" id="UP000663852">
    <property type="component" value="Unassembled WGS sequence"/>
</dbReference>
<evidence type="ECO:0000259" key="13">
    <source>
        <dbReference type="PROSITE" id="PS51843"/>
    </source>
</evidence>
<dbReference type="InterPro" id="IPR050200">
    <property type="entry name" value="Nuclear_hormone_rcpt_NR3"/>
</dbReference>
<evidence type="ECO:0000259" key="12">
    <source>
        <dbReference type="PROSITE" id="PS51030"/>
    </source>
</evidence>
<keyword evidence="3 10" id="KW-0863">Zinc-finger</keyword>
<accession>A0A814B0F7</accession>
<evidence type="ECO:0000256" key="9">
    <source>
        <dbReference type="ARBA" id="ARBA00023242"/>
    </source>
</evidence>
<proteinExistence type="inferred from homology"/>
<keyword evidence="2 10" id="KW-0479">Metal-binding</keyword>
<evidence type="ECO:0000256" key="3">
    <source>
        <dbReference type="ARBA" id="ARBA00022771"/>
    </source>
</evidence>
<evidence type="ECO:0008006" key="17">
    <source>
        <dbReference type="Google" id="ProtNLM"/>
    </source>
</evidence>
<dbReference type="GO" id="GO:0003700">
    <property type="term" value="F:DNA-binding transcription factor activity"/>
    <property type="evidence" value="ECO:0007669"/>
    <property type="project" value="InterPro"/>
</dbReference>
<dbReference type="PROSITE" id="PS51843">
    <property type="entry name" value="NR_LBD"/>
    <property type="match status" value="1"/>
</dbReference>
<dbReference type="SUPFAM" id="SSF48508">
    <property type="entry name" value="Nuclear receptor ligand-binding domain"/>
    <property type="match status" value="1"/>
</dbReference>
<comment type="similarity">
    <text evidence="10">Belongs to the nuclear hormone receptor family.</text>
</comment>
<dbReference type="GO" id="GO:0005634">
    <property type="term" value="C:nucleus"/>
    <property type="evidence" value="ECO:0007669"/>
    <property type="project" value="UniProtKB-SubCell"/>
</dbReference>
<dbReference type="PROSITE" id="PS51030">
    <property type="entry name" value="NUCLEAR_REC_DBD_2"/>
    <property type="match status" value="1"/>
</dbReference>